<evidence type="ECO:0000313" key="2">
    <source>
        <dbReference type="Proteomes" id="UP000479190"/>
    </source>
</evidence>
<name>A0A6H5J0P1_9HYME</name>
<sequence>MTGIQPFSITHSKVLRPTISLKIGNLLSFPILCHHHSKQNQLYQPSLWKNSEEHAGGSMITLRLARMEYQTSLSILPLPRSLTSSCRCTRRACGLVSFPRAGNDRVLSCCRSQARPAKKHRRTGRCVLLTQRARSWKESSVTAFKPLLRALRASQTTSDCSIRSSPCIRYLGLHINSRLRFDQHLRIVRKKAAKVAGALAKVMPKSGGSRISRRELYAHVVDSVLLYGAPVTELCDGDAGLH</sequence>
<reference evidence="1 2" key="1">
    <citation type="submission" date="2020-02" db="EMBL/GenBank/DDBJ databases">
        <authorList>
            <person name="Ferguson B K."/>
        </authorList>
    </citation>
    <scope>NUCLEOTIDE SEQUENCE [LARGE SCALE GENOMIC DNA]</scope>
</reference>
<dbReference type="Proteomes" id="UP000479190">
    <property type="component" value="Unassembled WGS sequence"/>
</dbReference>
<keyword evidence="2" id="KW-1185">Reference proteome</keyword>
<dbReference type="EMBL" id="CADCXV010001133">
    <property type="protein sequence ID" value="CAB0041827.1"/>
    <property type="molecule type" value="Genomic_DNA"/>
</dbReference>
<dbReference type="OrthoDB" id="6624020at2759"/>
<protein>
    <submittedName>
        <fullName evidence="1">Uncharacterized protein</fullName>
    </submittedName>
</protein>
<accession>A0A6H5J0P1</accession>
<proteinExistence type="predicted"/>
<dbReference type="AlphaFoldDB" id="A0A6H5J0P1"/>
<gene>
    <name evidence="1" type="ORF">TBRA_LOCUS13478</name>
</gene>
<organism evidence="1 2">
    <name type="scientific">Trichogramma brassicae</name>
    <dbReference type="NCBI Taxonomy" id="86971"/>
    <lineage>
        <taxon>Eukaryota</taxon>
        <taxon>Metazoa</taxon>
        <taxon>Ecdysozoa</taxon>
        <taxon>Arthropoda</taxon>
        <taxon>Hexapoda</taxon>
        <taxon>Insecta</taxon>
        <taxon>Pterygota</taxon>
        <taxon>Neoptera</taxon>
        <taxon>Endopterygota</taxon>
        <taxon>Hymenoptera</taxon>
        <taxon>Apocrita</taxon>
        <taxon>Proctotrupomorpha</taxon>
        <taxon>Chalcidoidea</taxon>
        <taxon>Trichogrammatidae</taxon>
        <taxon>Trichogramma</taxon>
    </lineage>
</organism>
<evidence type="ECO:0000313" key="1">
    <source>
        <dbReference type="EMBL" id="CAB0041827.1"/>
    </source>
</evidence>